<keyword evidence="7" id="KW-1133">Transmembrane helix</keyword>
<evidence type="ECO:0000256" key="2">
    <source>
        <dbReference type="ARBA" id="ARBA00009331"/>
    </source>
</evidence>
<gene>
    <name evidence="8" type="ORF">SK128_024709</name>
</gene>
<dbReference type="Pfam" id="PF02238">
    <property type="entry name" value="COX7a"/>
    <property type="match status" value="1"/>
</dbReference>
<dbReference type="PANTHER" id="PTHR10510:SF11">
    <property type="entry name" value="CYTOCHROME C OXIDASE SUBUNIT 7A, MITOCHONDRIAL"/>
    <property type="match status" value="1"/>
</dbReference>
<dbReference type="PANTHER" id="PTHR10510">
    <property type="entry name" value="CYTOCHROME C OXIDASE POLYPEPTIDE 7A"/>
    <property type="match status" value="1"/>
</dbReference>
<dbReference type="InterPro" id="IPR003177">
    <property type="entry name" value="Cytc_oxidase_su7a_met"/>
</dbReference>
<dbReference type="GO" id="GO:0006123">
    <property type="term" value="P:mitochondrial electron transport, cytochrome c to oxygen"/>
    <property type="evidence" value="ECO:0007669"/>
    <property type="project" value="InterPro"/>
</dbReference>
<dbReference type="InterPro" id="IPR039297">
    <property type="entry name" value="COX7a"/>
</dbReference>
<keyword evidence="6 7" id="KW-0472">Membrane</keyword>
<protein>
    <submittedName>
        <fullName evidence="8">Uncharacterized protein</fullName>
    </submittedName>
</protein>
<evidence type="ECO:0000256" key="5">
    <source>
        <dbReference type="ARBA" id="ARBA00023128"/>
    </source>
</evidence>
<keyword evidence="5" id="KW-0496">Mitochondrion</keyword>
<dbReference type="GO" id="GO:0002082">
    <property type="term" value="P:regulation of oxidative phosphorylation"/>
    <property type="evidence" value="ECO:0007669"/>
    <property type="project" value="TreeGrafter"/>
</dbReference>
<evidence type="ECO:0000256" key="4">
    <source>
        <dbReference type="ARBA" id="ARBA00022946"/>
    </source>
</evidence>
<dbReference type="GO" id="GO:0045277">
    <property type="term" value="C:respiratory chain complex IV"/>
    <property type="evidence" value="ECO:0007669"/>
    <property type="project" value="InterPro"/>
</dbReference>
<organism evidence="8 9">
    <name type="scientific">Halocaridina rubra</name>
    <name type="common">Hawaiian red shrimp</name>
    <dbReference type="NCBI Taxonomy" id="373956"/>
    <lineage>
        <taxon>Eukaryota</taxon>
        <taxon>Metazoa</taxon>
        <taxon>Ecdysozoa</taxon>
        <taxon>Arthropoda</taxon>
        <taxon>Crustacea</taxon>
        <taxon>Multicrustacea</taxon>
        <taxon>Malacostraca</taxon>
        <taxon>Eumalacostraca</taxon>
        <taxon>Eucarida</taxon>
        <taxon>Decapoda</taxon>
        <taxon>Pleocyemata</taxon>
        <taxon>Caridea</taxon>
        <taxon>Atyoidea</taxon>
        <taxon>Atyidae</taxon>
        <taxon>Halocaridina</taxon>
    </lineage>
</organism>
<dbReference type="Proteomes" id="UP001381693">
    <property type="component" value="Unassembled WGS sequence"/>
</dbReference>
<accession>A0AAN8X5R7</accession>
<comment type="subcellular location">
    <subcellularLocation>
        <location evidence="1">Mitochondrion inner membrane</location>
    </subcellularLocation>
</comment>
<feature type="transmembrane region" description="Helical" evidence="7">
    <location>
        <begin position="80"/>
        <end position="101"/>
    </location>
</feature>
<dbReference type="CDD" id="cd00928">
    <property type="entry name" value="Cyt_c_Oxidase_VIIa"/>
    <property type="match status" value="1"/>
</dbReference>
<evidence type="ECO:0000256" key="7">
    <source>
        <dbReference type="SAM" id="Phobius"/>
    </source>
</evidence>
<evidence type="ECO:0000313" key="9">
    <source>
        <dbReference type="Proteomes" id="UP001381693"/>
    </source>
</evidence>
<dbReference type="EMBL" id="JAXCGZ010009561">
    <property type="protein sequence ID" value="KAK7076751.1"/>
    <property type="molecule type" value="Genomic_DNA"/>
</dbReference>
<sequence>MFYQRSSVTGRLTSVNGVQTPSTLSAAVEGPAVTYPVGTTFPKELPAGKGVPGLLAQKMKLFQASNDIPIHLKGGPVDKVLFGTTIALCAVGLAGCLQYFYSMSFPKKNTE</sequence>
<evidence type="ECO:0000313" key="8">
    <source>
        <dbReference type="EMBL" id="KAK7076751.1"/>
    </source>
</evidence>
<keyword evidence="4" id="KW-0809">Transit peptide</keyword>
<proteinExistence type="inferred from homology"/>
<name>A0AAN8X5R7_HALRR</name>
<dbReference type="InterPro" id="IPR036539">
    <property type="entry name" value="Cyt_c_oxidase_su7a_sf"/>
</dbReference>
<comment type="caution">
    <text evidence="8">The sequence shown here is derived from an EMBL/GenBank/DDBJ whole genome shotgun (WGS) entry which is preliminary data.</text>
</comment>
<dbReference type="GO" id="GO:0097250">
    <property type="term" value="P:mitochondrial respirasome assembly"/>
    <property type="evidence" value="ECO:0007669"/>
    <property type="project" value="TreeGrafter"/>
</dbReference>
<dbReference type="AlphaFoldDB" id="A0AAN8X5R7"/>
<dbReference type="SUPFAM" id="SSF81419">
    <property type="entry name" value="Mitochondrial cytochrome c oxidase subunit VIIa"/>
    <property type="match status" value="1"/>
</dbReference>
<dbReference type="GO" id="GO:0005743">
    <property type="term" value="C:mitochondrial inner membrane"/>
    <property type="evidence" value="ECO:0007669"/>
    <property type="project" value="UniProtKB-SubCell"/>
</dbReference>
<keyword evidence="3" id="KW-0999">Mitochondrion inner membrane</keyword>
<keyword evidence="9" id="KW-1185">Reference proteome</keyword>
<evidence type="ECO:0000256" key="3">
    <source>
        <dbReference type="ARBA" id="ARBA00022792"/>
    </source>
</evidence>
<evidence type="ECO:0000256" key="6">
    <source>
        <dbReference type="ARBA" id="ARBA00023136"/>
    </source>
</evidence>
<dbReference type="Gene3D" id="4.10.91.10">
    <property type="entry name" value="Cytochrome c oxidase, subunit VIIa"/>
    <property type="match status" value="1"/>
</dbReference>
<keyword evidence="7" id="KW-0812">Transmembrane</keyword>
<comment type="similarity">
    <text evidence="2">Belongs to the cytochrome c oxidase VIIa family.</text>
</comment>
<evidence type="ECO:0000256" key="1">
    <source>
        <dbReference type="ARBA" id="ARBA00004273"/>
    </source>
</evidence>
<dbReference type="FunFam" id="4.10.91.10:FF:000001">
    <property type="entry name" value="Cytochrome c oxidase subunit 7A1, mitochondrial"/>
    <property type="match status" value="1"/>
</dbReference>
<reference evidence="8 9" key="1">
    <citation type="submission" date="2023-11" db="EMBL/GenBank/DDBJ databases">
        <title>Halocaridina rubra genome assembly.</title>
        <authorList>
            <person name="Smith C."/>
        </authorList>
    </citation>
    <scope>NUCLEOTIDE SEQUENCE [LARGE SCALE GENOMIC DNA]</scope>
    <source>
        <strain evidence="8">EP-1</strain>
        <tissue evidence="8">Whole</tissue>
    </source>
</reference>